<dbReference type="Proteomes" id="UP000717696">
    <property type="component" value="Unassembled WGS sequence"/>
</dbReference>
<evidence type="ECO:0000313" key="10">
    <source>
        <dbReference type="EMBL" id="KAH7160507.1"/>
    </source>
</evidence>
<dbReference type="PANTHER" id="PTHR24305:SF29">
    <property type="entry name" value="BENZOATE-PARA-HYDROXYLASE"/>
    <property type="match status" value="1"/>
</dbReference>
<comment type="cofactor">
    <cofactor evidence="1 8">
        <name>heme</name>
        <dbReference type="ChEBI" id="CHEBI:30413"/>
    </cofactor>
</comment>
<dbReference type="AlphaFoldDB" id="A0A9P9JGB5"/>
<dbReference type="InterPro" id="IPR001128">
    <property type="entry name" value="Cyt_P450"/>
</dbReference>
<accession>A0A9P9JGB5</accession>
<dbReference type="PANTHER" id="PTHR24305">
    <property type="entry name" value="CYTOCHROME P450"/>
    <property type="match status" value="1"/>
</dbReference>
<evidence type="ECO:0000256" key="3">
    <source>
        <dbReference type="ARBA" id="ARBA00022617"/>
    </source>
</evidence>
<keyword evidence="3 8" id="KW-0349">Heme</keyword>
<reference evidence="10" key="1">
    <citation type="journal article" date="2021" name="Nat. Commun.">
        <title>Genetic determinants of endophytism in the Arabidopsis root mycobiome.</title>
        <authorList>
            <person name="Mesny F."/>
            <person name="Miyauchi S."/>
            <person name="Thiergart T."/>
            <person name="Pickel B."/>
            <person name="Atanasova L."/>
            <person name="Karlsson M."/>
            <person name="Huettel B."/>
            <person name="Barry K.W."/>
            <person name="Haridas S."/>
            <person name="Chen C."/>
            <person name="Bauer D."/>
            <person name="Andreopoulos W."/>
            <person name="Pangilinan J."/>
            <person name="LaButti K."/>
            <person name="Riley R."/>
            <person name="Lipzen A."/>
            <person name="Clum A."/>
            <person name="Drula E."/>
            <person name="Henrissat B."/>
            <person name="Kohler A."/>
            <person name="Grigoriev I.V."/>
            <person name="Martin F.M."/>
            <person name="Hacquard S."/>
        </authorList>
    </citation>
    <scope>NUCLEOTIDE SEQUENCE</scope>
    <source>
        <strain evidence="10">MPI-CAGE-AT-0021</strain>
    </source>
</reference>
<dbReference type="PRINTS" id="PR00385">
    <property type="entry name" value="P450"/>
</dbReference>
<dbReference type="PRINTS" id="PR00463">
    <property type="entry name" value="EP450I"/>
</dbReference>
<dbReference type="CDD" id="cd11061">
    <property type="entry name" value="CYP67-like"/>
    <property type="match status" value="1"/>
</dbReference>
<organism evidence="10 11">
    <name type="scientific">Dactylonectria estremocensis</name>
    <dbReference type="NCBI Taxonomy" id="1079267"/>
    <lineage>
        <taxon>Eukaryota</taxon>
        <taxon>Fungi</taxon>
        <taxon>Dikarya</taxon>
        <taxon>Ascomycota</taxon>
        <taxon>Pezizomycotina</taxon>
        <taxon>Sordariomycetes</taxon>
        <taxon>Hypocreomycetidae</taxon>
        <taxon>Hypocreales</taxon>
        <taxon>Nectriaceae</taxon>
        <taxon>Dactylonectria</taxon>
    </lineage>
</organism>
<comment type="similarity">
    <text evidence="2 9">Belongs to the cytochrome P450 family.</text>
</comment>
<dbReference type="InterPro" id="IPR017972">
    <property type="entry name" value="Cyt_P450_CS"/>
</dbReference>
<evidence type="ECO:0000256" key="6">
    <source>
        <dbReference type="ARBA" id="ARBA00023004"/>
    </source>
</evidence>
<dbReference type="Gene3D" id="1.10.630.10">
    <property type="entry name" value="Cytochrome P450"/>
    <property type="match status" value="1"/>
</dbReference>
<feature type="binding site" description="axial binding residue" evidence="8">
    <location>
        <position position="449"/>
    </location>
    <ligand>
        <name>heme</name>
        <dbReference type="ChEBI" id="CHEBI:30413"/>
    </ligand>
    <ligandPart>
        <name>Fe</name>
        <dbReference type="ChEBI" id="CHEBI:18248"/>
    </ligandPart>
</feature>
<comment type="caution">
    <text evidence="10">The sequence shown here is derived from an EMBL/GenBank/DDBJ whole genome shotgun (WGS) entry which is preliminary data.</text>
</comment>
<proteinExistence type="inferred from homology"/>
<sequence length="502" mass="57180">MFTWGQLERAQVQDVPAVKISISLLLLFVIYQVINFHTSCIRRFPGPLWAKTSTLWLASQCRQTQRSKAVMQLHRKHGDFVRIGPNHLSINNPAAVAEVYGHKTGFTKSPFYDAFLQVTPVVFNARDVTIHTRKRKYINPAFSARALSDFEPYMDRELLGWKRRLLEMAQSSTARLDFSVWTNFLAFDVIASFAFGESFGFVQKGKDPYNLIHTIDTRGEVMNAFGSVSPTLRPLMKYHPFDSFWSSGLKARANLERFGRDAYQKRRESNDNRKDLLSYLFVAKDPITKQPIEEEEIVAESISFIVGGSDTTSSTMTNFIDFVSRDASLQSLLQQEIDAAFPGQPVEEWVPSEKESGNLPLLLATLREVMRFRPTSATGLERITPRGGKMVAGQFIPGDTVVSVPTVGVMMDARIFETPEEFKPQRWLQPGASKLLEHFFPFSTGPRACIGRNFAWMEILKAMVIILKYFDMMRMNDGATVIREGFFNKAAECEVEIRRRHH</sequence>
<gene>
    <name evidence="10" type="ORF">B0J13DRAFT_602993</name>
</gene>
<dbReference type="Pfam" id="PF00067">
    <property type="entry name" value="p450"/>
    <property type="match status" value="1"/>
</dbReference>
<dbReference type="InterPro" id="IPR002401">
    <property type="entry name" value="Cyt_P450_E_grp-I"/>
</dbReference>
<keyword evidence="4 8" id="KW-0479">Metal-binding</keyword>
<dbReference type="GO" id="GO:0005506">
    <property type="term" value="F:iron ion binding"/>
    <property type="evidence" value="ECO:0007669"/>
    <property type="project" value="InterPro"/>
</dbReference>
<evidence type="ECO:0000256" key="2">
    <source>
        <dbReference type="ARBA" id="ARBA00010617"/>
    </source>
</evidence>
<dbReference type="GO" id="GO:0020037">
    <property type="term" value="F:heme binding"/>
    <property type="evidence" value="ECO:0007669"/>
    <property type="project" value="InterPro"/>
</dbReference>
<dbReference type="GO" id="GO:0016705">
    <property type="term" value="F:oxidoreductase activity, acting on paired donors, with incorporation or reduction of molecular oxygen"/>
    <property type="evidence" value="ECO:0007669"/>
    <property type="project" value="InterPro"/>
</dbReference>
<dbReference type="GO" id="GO:0004497">
    <property type="term" value="F:monooxygenase activity"/>
    <property type="evidence" value="ECO:0007669"/>
    <property type="project" value="UniProtKB-KW"/>
</dbReference>
<evidence type="ECO:0000256" key="7">
    <source>
        <dbReference type="ARBA" id="ARBA00023033"/>
    </source>
</evidence>
<evidence type="ECO:0000313" key="11">
    <source>
        <dbReference type="Proteomes" id="UP000717696"/>
    </source>
</evidence>
<dbReference type="PROSITE" id="PS00086">
    <property type="entry name" value="CYTOCHROME_P450"/>
    <property type="match status" value="1"/>
</dbReference>
<evidence type="ECO:0000256" key="9">
    <source>
        <dbReference type="RuleBase" id="RU000461"/>
    </source>
</evidence>
<dbReference type="InterPro" id="IPR050121">
    <property type="entry name" value="Cytochrome_P450_monoxygenase"/>
</dbReference>
<evidence type="ECO:0000256" key="8">
    <source>
        <dbReference type="PIRSR" id="PIRSR602401-1"/>
    </source>
</evidence>
<keyword evidence="6 8" id="KW-0408">Iron</keyword>
<keyword evidence="7 9" id="KW-0503">Monooxygenase</keyword>
<dbReference type="InterPro" id="IPR036396">
    <property type="entry name" value="Cyt_P450_sf"/>
</dbReference>
<dbReference type="OrthoDB" id="1470350at2759"/>
<evidence type="ECO:0000256" key="1">
    <source>
        <dbReference type="ARBA" id="ARBA00001971"/>
    </source>
</evidence>
<keyword evidence="5 9" id="KW-0560">Oxidoreductase</keyword>
<protein>
    <submittedName>
        <fullName evidence="10">Cytochrome P450</fullName>
    </submittedName>
</protein>
<keyword evidence="11" id="KW-1185">Reference proteome</keyword>
<evidence type="ECO:0000256" key="5">
    <source>
        <dbReference type="ARBA" id="ARBA00023002"/>
    </source>
</evidence>
<dbReference type="EMBL" id="JAGMUU010000002">
    <property type="protein sequence ID" value="KAH7160507.1"/>
    <property type="molecule type" value="Genomic_DNA"/>
</dbReference>
<name>A0A9P9JGB5_9HYPO</name>
<evidence type="ECO:0000256" key="4">
    <source>
        <dbReference type="ARBA" id="ARBA00022723"/>
    </source>
</evidence>
<dbReference type="SUPFAM" id="SSF48264">
    <property type="entry name" value="Cytochrome P450"/>
    <property type="match status" value="1"/>
</dbReference>